<gene>
    <name evidence="1" type="ORF">LCGC14_0709780</name>
</gene>
<accession>A0A0F9TMZ7</accession>
<evidence type="ECO:0008006" key="2">
    <source>
        <dbReference type="Google" id="ProtNLM"/>
    </source>
</evidence>
<comment type="caution">
    <text evidence="1">The sequence shown here is derived from an EMBL/GenBank/DDBJ whole genome shotgun (WGS) entry which is preliminary data.</text>
</comment>
<dbReference type="AlphaFoldDB" id="A0A0F9TMZ7"/>
<proteinExistence type="predicted"/>
<name>A0A0F9TMZ7_9ZZZZ</name>
<evidence type="ECO:0000313" key="1">
    <source>
        <dbReference type="EMBL" id="KKN42768.1"/>
    </source>
</evidence>
<dbReference type="InterPro" id="IPR029063">
    <property type="entry name" value="SAM-dependent_MTases_sf"/>
</dbReference>
<dbReference type="EMBL" id="LAZR01001557">
    <property type="protein sequence ID" value="KKN42768.1"/>
    <property type="molecule type" value="Genomic_DNA"/>
</dbReference>
<organism evidence="1">
    <name type="scientific">marine sediment metagenome</name>
    <dbReference type="NCBI Taxonomy" id="412755"/>
    <lineage>
        <taxon>unclassified sequences</taxon>
        <taxon>metagenomes</taxon>
        <taxon>ecological metagenomes</taxon>
    </lineage>
</organism>
<reference evidence="1" key="1">
    <citation type="journal article" date="2015" name="Nature">
        <title>Complex archaea that bridge the gap between prokaryotes and eukaryotes.</title>
        <authorList>
            <person name="Spang A."/>
            <person name="Saw J.H."/>
            <person name="Jorgensen S.L."/>
            <person name="Zaremba-Niedzwiedzka K."/>
            <person name="Martijn J."/>
            <person name="Lind A.E."/>
            <person name="van Eijk R."/>
            <person name="Schleper C."/>
            <person name="Guy L."/>
            <person name="Ettema T.J."/>
        </authorList>
    </citation>
    <scope>NUCLEOTIDE SEQUENCE</scope>
</reference>
<protein>
    <recommendedName>
        <fullName evidence="2">Methyltransferase type 11 domain-containing protein</fullName>
    </recommendedName>
</protein>
<dbReference type="SUPFAM" id="SSF53335">
    <property type="entry name" value="S-adenosyl-L-methionine-dependent methyltransferases"/>
    <property type="match status" value="1"/>
</dbReference>
<sequence>MKKPKKKTGLLRHTLPRPKGVIECDVVMDVGAGIRPFNWYKPKHHVCIEPYEPYCELLEAAQFEVYQMTAVEALDLLMFDRIDAVYLLDVIEHMEKEPALHVLEQAKAMARVQVVIYTPWGFMEQTKDGWGLGGHSWQTHRSGWLPEEFTAADGWTTQSFRPDRHPHPQGLYAIWDNTTQN</sequence>
<dbReference type="Gene3D" id="3.40.50.150">
    <property type="entry name" value="Vaccinia Virus protein VP39"/>
    <property type="match status" value="1"/>
</dbReference>